<protein>
    <submittedName>
        <fullName evidence="1">Uncharacterized protein</fullName>
    </submittedName>
</protein>
<dbReference type="Proteomes" id="UP000007797">
    <property type="component" value="Unassembled WGS sequence"/>
</dbReference>
<dbReference type="RefSeq" id="XP_004356419.1">
    <property type="nucleotide sequence ID" value="XM_004356366.1"/>
</dbReference>
<accession>F4Q542</accession>
<dbReference type="EMBL" id="GL883021">
    <property type="protein sequence ID" value="EGG17935.1"/>
    <property type="molecule type" value="Genomic_DNA"/>
</dbReference>
<evidence type="ECO:0000313" key="1">
    <source>
        <dbReference type="EMBL" id="EGG17935.1"/>
    </source>
</evidence>
<sequence length="141" mass="16614">MEIECSTLFKMGDISEKLIAQAHDMFLNVDEPLAVLYQELRYIRSQDKTSDEGYSIDQQEALEIHSDEYFQDMNRFGLLLVFYRLRILHFNEVDKTVKIVHNLGSHYKPGFSLAEITNFNTVVQQIIRERQKRLMQAVILQ</sequence>
<name>F4Q542_CACFS</name>
<dbReference type="KEGG" id="dfa:DFA_08936"/>
<gene>
    <name evidence="1" type="ORF">DFA_08936</name>
</gene>
<dbReference type="AlphaFoldDB" id="F4Q542"/>
<reference evidence="2" key="1">
    <citation type="journal article" date="2011" name="Genome Res.">
        <title>Phylogeny-wide analysis of social amoeba genomes highlights ancient origins for complex intercellular communication.</title>
        <authorList>
            <person name="Heidel A.J."/>
            <person name="Lawal H.M."/>
            <person name="Felder M."/>
            <person name="Schilde C."/>
            <person name="Helps N.R."/>
            <person name="Tunggal B."/>
            <person name="Rivero F."/>
            <person name="John U."/>
            <person name="Schleicher M."/>
            <person name="Eichinger L."/>
            <person name="Platzer M."/>
            <person name="Noegel A.A."/>
            <person name="Schaap P."/>
            <person name="Gloeckner G."/>
        </authorList>
    </citation>
    <scope>NUCLEOTIDE SEQUENCE [LARGE SCALE GENOMIC DNA]</scope>
    <source>
        <strain evidence="2">SH3</strain>
    </source>
</reference>
<proteinExistence type="predicted"/>
<evidence type="ECO:0000313" key="2">
    <source>
        <dbReference type="Proteomes" id="UP000007797"/>
    </source>
</evidence>
<organism evidence="1 2">
    <name type="scientific">Cavenderia fasciculata</name>
    <name type="common">Slime mold</name>
    <name type="synonym">Dictyostelium fasciculatum</name>
    <dbReference type="NCBI Taxonomy" id="261658"/>
    <lineage>
        <taxon>Eukaryota</taxon>
        <taxon>Amoebozoa</taxon>
        <taxon>Evosea</taxon>
        <taxon>Eumycetozoa</taxon>
        <taxon>Dictyostelia</taxon>
        <taxon>Acytosteliales</taxon>
        <taxon>Cavenderiaceae</taxon>
        <taxon>Cavenderia</taxon>
    </lineage>
</organism>
<dbReference type="GeneID" id="14868795"/>
<keyword evidence="2" id="KW-1185">Reference proteome</keyword>